<feature type="signal peptide" evidence="4">
    <location>
        <begin position="1"/>
        <end position="17"/>
    </location>
</feature>
<dbReference type="EMBL" id="AP017372">
    <property type="protein sequence ID" value="BAU56453.1"/>
    <property type="molecule type" value="Genomic_DNA"/>
</dbReference>
<dbReference type="GO" id="GO:0120010">
    <property type="term" value="P:intermembrane phospholipid transfer"/>
    <property type="evidence" value="ECO:0007669"/>
    <property type="project" value="TreeGrafter"/>
</dbReference>
<name>A0A110B479_HALHR</name>
<dbReference type="AlphaFoldDB" id="A0A110B479"/>
<dbReference type="Proteomes" id="UP000218890">
    <property type="component" value="Chromosome"/>
</dbReference>
<dbReference type="PROSITE" id="PS51257">
    <property type="entry name" value="PROKAR_LIPOPROTEIN"/>
    <property type="match status" value="1"/>
</dbReference>
<dbReference type="OrthoDB" id="9785326at2"/>
<evidence type="ECO:0000313" key="6">
    <source>
        <dbReference type="Proteomes" id="UP000218890"/>
    </source>
</evidence>
<evidence type="ECO:0000256" key="1">
    <source>
        <dbReference type="ARBA" id="ARBA00010634"/>
    </source>
</evidence>
<dbReference type="InterPro" id="IPR007428">
    <property type="entry name" value="MlaA"/>
</dbReference>
<dbReference type="GO" id="GO:0016020">
    <property type="term" value="C:membrane"/>
    <property type="evidence" value="ECO:0007669"/>
    <property type="project" value="InterPro"/>
</dbReference>
<keyword evidence="6" id="KW-1185">Reference proteome</keyword>
<dbReference type="Pfam" id="PF04333">
    <property type="entry name" value="MlaA"/>
    <property type="match status" value="1"/>
</dbReference>
<evidence type="ECO:0000256" key="2">
    <source>
        <dbReference type="ARBA" id="ARBA00022729"/>
    </source>
</evidence>
<dbReference type="PANTHER" id="PTHR30035:SF3">
    <property type="entry name" value="INTERMEMBRANE PHOSPHOLIPID TRANSPORT SYSTEM LIPOPROTEIN MLAA"/>
    <property type="match status" value="1"/>
</dbReference>
<dbReference type="KEGG" id="hhk:HH1059_23840"/>
<evidence type="ECO:0000256" key="4">
    <source>
        <dbReference type="SAM" id="SignalP"/>
    </source>
</evidence>
<evidence type="ECO:0000256" key="3">
    <source>
        <dbReference type="SAM" id="MobiDB-lite"/>
    </source>
</evidence>
<accession>A0A110B479</accession>
<gene>
    <name evidence="5" type="ORF">HH1059_23840</name>
</gene>
<feature type="region of interest" description="Disordered" evidence="3">
    <location>
        <begin position="22"/>
        <end position="62"/>
    </location>
</feature>
<comment type="similarity">
    <text evidence="1">Belongs to the MlaA family.</text>
</comment>
<reference evidence="5" key="1">
    <citation type="submission" date="2016-02" db="EMBL/GenBank/DDBJ databases">
        <title>Halorhodospira halochloris DSM-1059 complete genome, version 2.</title>
        <authorList>
            <person name="Tsukatani Y."/>
        </authorList>
    </citation>
    <scope>NUCLEOTIDE SEQUENCE</scope>
    <source>
        <strain evidence="5">DSM 1059</strain>
    </source>
</reference>
<feature type="compositionally biased region" description="Acidic residues" evidence="3">
    <location>
        <begin position="39"/>
        <end position="62"/>
    </location>
</feature>
<keyword evidence="2 4" id="KW-0732">Signal</keyword>
<organism evidence="5 6">
    <name type="scientific">Halorhodospira halochloris</name>
    <name type="common">Ectothiorhodospira halochloris</name>
    <dbReference type="NCBI Taxonomy" id="1052"/>
    <lineage>
        <taxon>Bacteria</taxon>
        <taxon>Pseudomonadati</taxon>
        <taxon>Pseudomonadota</taxon>
        <taxon>Gammaproteobacteria</taxon>
        <taxon>Chromatiales</taxon>
        <taxon>Ectothiorhodospiraceae</taxon>
        <taxon>Halorhodospira</taxon>
    </lineage>
</organism>
<protein>
    <submittedName>
        <fullName evidence="5">GTP-binding protein Obg</fullName>
    </submittedName>
</protein>
<dbReference type="RefSeq" id="WP_096406327.1">
    <property type="nucleotide sequence ID" value="NZ_AP017372.2"/>
</dbReference>
<dbReference type="PRINTS" id="PR01805">
    <property type="entry name" value="VACJLIPOPROT"/>
</dbReference>
<feature type="chain" id="PRO_5007142878" evidence="4">
    <location>
        <begin position="18"/>
        <end position="317"/>
    </location>
</feature>
<feature type="region of interest" description="Disordered" evidence="3">
    <location>
        <begin position="267"/>
        <end position="317"/>
    </location>
</feature>
<sequence length="317" mass="36676">MTRLFLLALLACIVAVAGCASSPEANNPNDTQDEKQNDDWNDDWGDDDDWNDDWDEDGWDEGTSDPLERYNRWVHSFNMTADEYLIRPVAVTYKEQVPDGIRNPIGNFFRNLLEPFYALNHYLQGDGEQGARSINRFFVNSTVGVLGLFDVAGSAGLERERTDLGLTLGHWGTPEGPYIVLPFLGPSTLRDSSGLALQYLTRDYHSVYFWADVDHHQRYLATGLYGLDLRAGLLSLDEMMERTGADPYIFMRESYLQNRREQLGEDDWDDWDDDWDDDDWDNGDDDWDDEDWDNGDDDWDDEDWDNGDDDWNEDDWG</sequence>
<proteinExistence type="inferred from homology"/>
<dbReference type="PANTHER" id="PTHR30035">
    <property type="entry name" value="LIPOPROTEIN VACJ-RELATED"/>
    <property type="match status" value="1"/>
</dbReference>
<evidence type="ECO:0000313" key="5">
    <source>
        <dbReference type="EMBL" id="BAU56453.1"/>
    </source>
</evidence>